<keyword evidence="1" id="KW-1133">Transmembrane helix</keyword>
<feature type="transmembrane region" description="Helical" evidence="1">
    <location>
        <begin position="12"/>
        <end position="32"/>
    </location>
</feature>
<name>A0ABV5R6T2_9ACTN</name>
<keyword evidence="1" id="KW-0812">Transmembrane</keyword>
<keyword evidence="1" id="KW-0472">Membrane</keyword>
<sequence length="111" mass="11876">MNVHEAWHERLQSSVTMIAVHAAAAVLVAVLLHRADTVCWSLARGFATAVDAVRARIATAGTLLVGRPPLTQSGLVTLVRAWLERPRIRGAMLADAVVRRGPPQAGFGHVI</sequence>
<comment type="caution">
    <text evidence="2">The sequence shown here is derived from an EMBL/GenBank/DDBJ whole genome shotgun (WGS) entry which is preliminary data.</text>
</comment>
<dbReference type="EMBL" id="JBHMCG010000060">
    <property type="protein sequence ID" value="MFB9573537.1"/>
    <property type="molecule type" value="Genomic_DNA"/>
</dbReference>
<protein>
    <submittedName>
        <fullName evidence="2">Uncharacterized protein</fullName>
    </submittedName>
</protein>
<proteinExistence type="predicted"/>
<dbReference type="RefSeq" id="WP_345515573.1">
    <property type="nucleotide sequence ID" value="NZ_BAAAXD010000031.1"/>
</dbReference>
<evidence type="ECO:0000313" key="3">
    <source>
        <dbReference type="Proteomes" id="UP001589710"/>
    </source>
</evidence>
<keyword evidence="3" id="KW-1185">Reference proteome</keyword>
<evidence type="ECO:0000256" key="1">
    <source>
        <dbReference type="SAM" id="Phobius"/>
    </source>
</evidence>
<evidence type="ECO:0000313" key="2">
    <source>
        <dbReference type="EMBL" id="MFB9573537.1"/>
    </source>
</evidence>
<gene>
    <name evidence="2" type="ORF">ACFFTL_14705</name>
</gene>
<dbReference type="Proteomes" id="UP001589710">
    <property type="component" value="Unassembled WGS sequence"/>
</dbReference>
<reference evidence="2 3" key="1">
    <citation type="submission" date="2024-09" db="EMBL/GenBank/DDBJ databases">
        <authorList>
            <person name="Sun Q."/>
            <person name="Mori K."/>
        </authorList>
    </citation>
    <scope>NUCLEOTIDE SEQUENCE [LARGE SCALE GENOMIC DNA]</scope>
    <source>
        <strain evidence="2 3">JCM 3331</strain>
    </source>
</reference>
<organism evidence="2 3">
    <name type="scientific">Streptomyces yanii</name>
    <dbReference type="NCBI Taxonomy" id="78510"/>
    <lineage>
        <taxon>Bacteria</taxon>
        <taxon>Bacillati</taxon>
        <taxon>Actinomycetota</taxon>
        <taxon>Actinomycetes</taxon>
        <taxon>Kitasatosporales</taxon>
        <taxon>Streptomycetaceae</taxon>
        <taxon>Streptomyces</taxon>
    </lineage>
</organism>
<accession>A0ABV5R6T2</accession>